<organism evidence="2 3">
    <name type="scientific">Ideonella paludis</name>
    <dbReference type="NCBI Taxonomy" id="1233411"/>
    <lineage>
        <taxon>Bacteria</taxon>
        <taxon>Pseudomonadati</taxon>
        <taxon>Pseudomonadota</taxon>
        <taxon>Betaproteobacteria</taxon>
        <taxon>Burkholderiales</taxon>
        <taxon>Sphaerotilaceae</taxon>
        <taxon>Ideonella</taxon>
    </lineage>
</organism>
<feature type="chain" id="PRO_5047251668" description="Anti-sigma factor" evidence="1">
    <location>
        <begin position="20"/>
        <end position="293"/>
    </location>
</feature>
<dbReference type="PROSITE" id="PS51257">
    <property type="entry name" value="PROKAR_LIPOPROTEIN"/>
    <property type="match status" value="1"/>
</dbReference>
<evidence type="ECO:0000256" key="1">
    <source>
        <dbReference type="SAM" id="SignalP"/>
    </source>
</evidence>
<evidence type="ECO:0000313" key="3">
    <source>
        <dbReference type="Proteomes" id="UP000672097"/>
    </source>
</evidence>
<gene>
    <name evidence="2" type="ORF">KAK11_13395</name>
</gene>
<evidence type="ECO:0000313" key="2">
    <source>
        <dbReference type="EMBL" id="MBQ0936329.1"/>
    </source>
</evidence>
<reference evidence="2 3" key="1">
    <citation type="submission" date="2021-04" db="EMBL/GenBank/DDBJ databases">
        <title>The genome sequence of type strain Ideonella paludis KCTC 32238.</title>
        <authorList>
            <person name="Liu Y."/>
        </authorList>
    </citation>
    <scope>NUCLEOTIDE SEQUENCE [LARGE SCALE GENOMIC DNA]</scope>
    <source>
        <strain evidence="2 3">KCTC 32238</strain>
    </source>
</reference>
<dbReference type="Proteomes" id="UP000672097">
    <property type="component" value="Unassembled WGS sequence"/>
</dbReference>
<keyword evidence="3" id="KW-1185">Reference proteome</keyword>
<keyword evidence="1" id="KW-0732">Signal</keyword>
<dbReference type="PANTHER" id="PTHR37461:SF1">
    <property type="entry name" value="ANTI-SIGMA-K FACTOR RSKA"/>
    <property type="match status" value="1"/>
</dbReference>
<comment type="caution">
    <text evidence="2">The sequence shown here is derived from an EMBL/GenBank/DDBJ whole genome shotgun (WGS) entry which is preliminary data.</text>
</comment>
<sequence length="293" mass="29893">MNRKLITSLTVLAAAATLAACGGGDDGDATLRVQFNGLEDLGATSVYEGWMVVDGTPVTTGRFTINSAGKPSQTDFIVPRAQADRATAFVLTIEPATGDVPAASNQHILAGDFNSARTSATLSIGHAAAFGNDFSSARGSFFLATPTSAATDDNDQGIWFIDPSSGTMQPSLTLPALPTGWVYEGWVVVNGKPVSTGRFSSASGADSDMGGPAAGPLGAPPFPGQDFINPATKLPGGMAVISIEPQPDNSAAPFTLKPLINTNIANLVGGSNPQTLTNQARTNAPTGSVSIIR</sequence>
<accession>A0ABS5DZ42</accession>
<proteinExistence type="predicted"/>
<feature type="signal peptide" evidence="1">
    <location>
        <begin position="1"/>
        <end position="19"/>
    </location>
</feature>
<dbReference type="EMBL" id="JAGQDG010000005">
    <property type="protein sequence ID" value="MBQ0936329.1"/>
    <property type="molecule type" value="Genomic_DNA"/>
</dbReference>
<dbReference type="PANTHER" id="PTHR37461">
    <property type="entry name" value="ANTI-SIGMA-K FACTOR RSKA"/>
    <property type="match status" value="1"/>
</dbReference>
<protein>
    <recommendedName>
        <fullName evidence="4">Anti-sigma factor</fullName>
    </recommendedName>
</protein>
<dbReference type="InterPro" id="IPR051474">
    <property type="entry name" value="Anti-sigma-K/W_factor"/>
</dbReference>
<evidence type="ECO:0008006" key="4">
    <source>
        <dbReference type="Google" id="ProtNLM"/>
    </source>
</evidence>
<dbReference type="RefSeq" id="WP_210809678.1">
    <property type="nucleotide sequence ID" value="NZ_JAGQDG010000005.1"/>
</dbReference>
<name>A0ABS5DZ42_9BURK</name>